<feature type="region of interest" description="Disordered" evidence="1">
    <location>
        <begin position="446"/>
        <end position="465"/>
    </location>
</feature>
<evidence type="ECO:0000259" key="2">
    <source>
        <dbReference type="PROSITE" id="PS50217"/>
    </source>
</evidence>
<feature type="region of interest" description="Disordered" evidence="1">
    <location>
        <begin position="635"/>
        <end position="664"/>
    </location>
</feature>
<dbReference type="GO" id="GO:0003700">
    <property type="term" value="F:DNA-binding transcription factor activity"/>
    <property type="evidence" value="ECO:0007669"/>
    <property type="project" value="InterPro"/>
</dbReference>
<feature type="compositionally biased region" description="Low complexity" evidence="1">
    <location>
        <begin position="185"/>
        <end position="198"/>
    </location>
</feature>
<dbReference type="EMBL" id="HBIO01011741">
    <property type="protein sequence ID" value="CAE0464296.1"/>
    <property type="molecule type" value="Transcribed_RNA"/>
</dbReference>
<feature type="region of interest" description="Disordered" evidence="1">
    <location>
        <begin position="480"/>
        <end position="517"/>
    </location>
</feature>
<dbReference type="Gene3D" id="1.20.5.170">
    <property type="match status" value="1"/>
</dbReference>
<name>A0A7S3Q348_9STRA</name>
<organism evidence="3">
    <name type="scientific">Chaetoceros debilis</name>
    <dbReference type="NCBI Taxonomy" id="122233"/>
    <lineage>
        <taxon>Eukaryota</taxon>
        <taxon>Sar</taxon>
        <taxon>Stramenopiles</taxon>
        <taxon>Ochrophyta</taxon>
        <taxon>Bacillariophyta</taxon>
        <taxon>Coscinodiscophyceae</taxon>
        <taxon>Chaetocerotophycidae</taxon>
        <taxon>Chaetocerotales</taxon>
        <taxon>Chaetocerotaceae</taxon>
        <taxon>Chaetoceros</taxon>
    </lineage>
</organism>
<evidence type="ECO:0000256" key="1">
    <source>
        <dbReference type="SAM" id="MobiDB-lite"/>
    </source>
</evidence>
<feature type="domain" description="BZIP" evidence="2">
    <location>
        <begin position="494"/>
        <end position="529"/>
    </location>
</feature>
<dbReference type="AlphaFoldDB" id="A0A7S3Q348"/>
<feature type="region of interest" description="Disordered" evidence="1">
    <location>
        <begin position="72"/>
        <end position="200"/>
    </location>
</feature>
<feature type="compositionally biased region" description="Polar residues" evidence="1">
    <location>
        <begin position="635"/>
        <end position="645"/>
    </location>
</feature>
<feature type="compositionally biased region" description="Basic and acidic residues" evidence="1">
    <location>
        <begin position="492"/>
        <end position="509"/>
    </location>
</feature>
<dbReference type="PROSITE" id="PS00036">
    <property type="entry name" value="BZIP_BASIC"/>
    <property type="match status" value="1"/>
</dbReference>
<proteinExistence type="predicted"/>
<dbReference type="SMART" id="SM00338">
    <property type="entry name" value="BRLZ"/>
    <property type="match status" value="1"/>
</dbReference>
<accession>A0A7S3Q348</accession>
<feature type="compositionally biased region" description="Polar residues" evidence="1">
    <location>
        <begin position="132"/>
        <end position="160"/>
    </location>
</feature>
<feature type="region of interest" description="Disordered" evidence="1">
    <location>
        <begin position="345"/>
        <end position="371"/>
    </location>
</feature>
<dbReference type="InterPro" id="IPR004827">
    <property type="entry name" value="bZIP"/>
</dbReference>
<dbReference type="PROSITE" id="PS50217">
    <property type="entry name" value="BZIP"/>
    <property type="match status" value="1"/>
</dbReference>
<gene>
    <name evidence="3" type="ORF">CDEB00056_LOCUS9137</name>
</gene>
<feature type="compositionally biased region" description="Low complexity" evidence="1">
    <location>
        <begin position="361"/>
        <end position="371"/>
    </location>
</feature>
<evidence type="ECO:0000313" key="3">
    <source>
        <dbReference type="EMBL" id="CAE0464296.1"/>
    </source>
</evidence>
<protein>
    <recommendedName>
        <fullName evidence="2">BZIP domain-containing protein</fullName>
    </recommendedName>
</protein>
<feature type="compositionally biased region" description="Polar residues" evidence="1">
    <location>
        <begin position="345"/>
        <end position="360"/>
    </location>
</feature>
<reference evidence="3" key="1">
    <citation type="submission" date="2021-01" db="EMBL/GenBank/DDBJ databases">
        <authorList>
            <person name="Corre E."/>
            <person name="Pelletier E."/>
            <person name="Niang G."/>
            <person name="Scheremetjew M."/>
            <person name="Finn R."/>
            <person name="Kale V."/>
            <person name="Holt S."/>
            <person name="Cochrane G."/>
            <person name="Meng A."/>
            <person name="Brown T."/>
            <person name="Cohen L."/>
        </authorList>
    </citation>
    <scope>NUCLEOTIDE SEQUENCE</scope>
    <source>
        <strain evidence="3">MM31A-1</strain>
    </source>
</reference>
<feature type="compositionally biased region" description="Polar residues" evidence="1">
    <location>
        <begin position="72"/>
        <end position="83"/>
    </location>
</feature>
<sequence>MGDTVTEISPSAQSWMGTFDPEEDHLLDYFLSGDHTESNGNNNGNNQEVSTYQAQAQNASSMTRALTTEVNFRGSNSTPSMSSARGLPLHRHSSGVGNGNGNAMEDNSYSRGLEPSTPNVEFYASVSSSSSQRKPQNHSSISQPTASSQQDNMNATNVNVNGHGYIPSFQTQSNHHHISNYPGVAASSASSSSSSLSLQGMKSSTPILHVHQQFQSQGQQQFNVNAAAAAGQGSASGQYQGTNTNVNIVQNNVGNMGNVSLGNMGTNLSPSPISPAFMATNEELMLPPLTRFGSASVSTSSKLQQNGNAHPAMTLNSGVQTQTPNLPASIAQQQWANANASAKNTGHTQIHTQYPQPQVPSTTTNITSSTKSTQNHNQMAALPAWLQHMNNVASMAGQATAQSQAVVQQVQPQTANVSQTSLAPQQQQQQQHPQHPNMFAAQQLGSATAGGPLHPHQQLYPGSTNASNIVGFPMSHMQHSFGFGSKESAGGETREKRERRLARNRESARQSRRRKKDLLIKTNAKVNQLHCDIEYERRKKVDAMEAALVADKMLILNDIFRQQSYNGHSALSTEKLVFAVRNGGPNTVERRAAITFQYNSLRQLLVPCYRKFLLSLSLKEGNFFTEAKDARLQAQTTTGRVSSKQVGEELTKGGTEKSNRESTHQTLTCRADNKELFWPLLCYELSIGIDQEEKFLQGFEAMREQPLPNLRDNISVAAKLVSNIRDGILSHCKTSSNLNELHLLQILTPAQSIRFLEWQLRNKIRCQKLLAKQMLDELSPSDETFLSGGYGNNDQSFLPKTKSDHSLNEVCEKLTEAVNIKMHDN</sequence>
<feature type="compositionally biased region" description="Basic and acidic residues" evidence="1">
    <location>
        <begin position="646"/>
        <end position="663"/>
    </location>
</feature>